<evidence type="ECO:0000313" key="2">
    <source>
        <dbReference type="EMBL" id="EEC47785.1"/>
    </source>
</evidence>
<dbReference type="RefSeq" id="XP_002180377.1">
    <property type="nucleotide sequence ID" value="XM_002180341.1"/>
</dbReference>
<organism evidence="2 3">
    <name type="scientific">Phaeodactylum tricornutum (strain CCAP 1055/1)</name>
    <dbReference type="NCBI Taxonomy" id="556484"/>
    <lineage>
        <taxon>Eukaryota</taxon>
        <taxon>Sar</taxon>
        <taxon>Stramenopiles</taxon>
        <taxon>Ochrophyta</taxon>
        <taxon>Bacillariophyta</taxon>
        <taxon>Bacillariophyceae</taxon>
        <taxon>Bacillariophycidae</taxon>
        <taxon>Naviculales</taxon>
        <taxon>Phaeodactylaceae</taxon>
        <taxon>Phaeodactylum</taxon>
    </lineage>
</organism>
<dbReference type="InParanoid" id="B7FZX0"/>
<protein>
    <submittedName>
        <fullName evidence="2">Uncharacterized protein</fullName>
    </submittedName>
</protein>
<dbReference type="EMBL" id="CM000612">
    <property type="protein sequence ID" value="EEC47785.1"/>
    <property type="molecule type" value="Genomic_DNA"/>
</dbReference>
<feature type="region of interest" description="Disordered" evidence="1">
    <location>
        <begin position="262"/>
        <end position="285"/>
    </location>
</feature>
<dbReference type="GeneID" id="7201308"/>
<accession>B7FZX0</accession>
<dbReference type="AlphaFoldDB" id="B7FZX0"/>
<dbReference type="HOGENOM" id="CLU_664762_0_0_1"/>
<proteinExistence type="predicted"/>
<reference evidence="2 3" key="1">
    <citation type="journal article" date="2008" name="Nature">
        <title>The Phaeodactylum genome reveals the evolutionary history of diatom genomes.</title>
        <authorList>
            <person name="Bowler C."/>
            <person name="Allen A.E."/>
            <person name="Badger J.H."/>
            <person name="Grimwood J."/>
            <person name="Jabbari K."/>
            <person name="Kuo A."/>
            <person name="Maheswari U."/>
            <person name="Martens C."/>
            <person name="Maumus F."/>
            <person name="Otillar R.P."/>
            <person name="Rayko E."/>
            <person name="Salamov A."/>
            <person name="Vandepoele K."/>
            <person name="Beszteri B."/>
            <person name="Gruber A."/>
            <person name="Heijde M."/>
            <person name="Katinka M."/>
            <person name="Mock T."/>
            <person name="Valentin K."/>
            <person name="Verret F."/>
            <person name="Berges J.A."/>
            <person name="Brownlee C."/>
            <person name="Cadoret J.P."/>
            <person name="Chiovitti A."/>
            <person name="Choi C.J."/>
            <person name="Coesel S."/>
            <person name="De Martino A."/>
            <person name="Detter J.C."/>
            <person name="Durkin C."/>
            <person name="Falciatore A."/>
            <person name="Fournet J."/>
            <person name="Haruta M."/>
            <person name="Huysman M.J."/>
            <person name="Jenkins B.D."/>
            <person name="Jiroutova K."/>
            <person name="Jorgensen R.E."/>
            <person name="Joubert Y."/>
            <person name="Kaplan A."/>
            <person name="Kroger N."/>
            <person name="Kroth P.G."/>
            <person name="La Roche J."/>
            <person name="Lindquist E."/>
            <person name="Lommer M."/>
            <person name="Martin-Jezequel V."/>
            <person name="Lopez P.J."/>
            <person name="Lucas S."/>
            <person name="Mangogna M."/>
            <person name="McGinnis K."/>
            <person name="Medlin L.K."/>
            <person name="Montsant A."/>
            <person name="Oudot-Le Secq M.P."/>
            <person name="Napoli C."/>
            <person name="Obornik M."/>
            <person name="Parker M.S."/>
            <person name="Petit J.L."/>
            <person name="Porcel B.M."/>
            <person name="Poulsen N."/>
            <person name="Robison M."/>
            <person name="Rychlewski L."/>
            <person name="Rynearson T.A."/>
            <person name="Schmutz J."/>
            <person name="Shapiro H."/>
            <person name="Siaut M."/>
            <person name="Stanley M."/>
            <person name="Sussman M.R."/>
            <person name="Taylor A.R."/>
            <person name="Vardi A."/>
            <person name="von Dassow P."/>
            <person name="Vyverman W."/>
            <person name="Willis A."/>
            <person name="Wyrwicz L.S."/>
            <person name="Rokhsar D.S."/>
            <person name="Weissenbach J."/>
            <person name="Armbrust E.V."/>
            <person name="Green B.R."/>
            <person name="Van de Peer Y."/>
            <person name="Grigoriev I.V."/>
        </authorList>
    </citation>
    <scope>NUCLEOTIDE SEQUENCE [LARGE SCALE GENOMIC DNA]</scope>
    <source>
        <strain evidence="2 3">CCAP 1055/1</strain>
    </source>
</reference>
<sequence>MAANKSNLVVFPDNLPTPQDMGWIDEDDETQATTAPPFFQDACAVHDDDDFSEESRLQHGQDLSQSERKFRRLRYALASLKLRRQKPFIENRALACRQDESTESSPTHCSQHPNEATCGWETHSETANVVVESKAGNDRWDRPFRRMRHRKPSKPKFHRDLLVDLDIDCGNHLQDVSLNTFFQQGHLESAKKKRDDILSFGEINAETRGTIMSGLAVDFDDGCAQLAIQPHPFEHGTDDDVRVNEWIRDDESLGVAFSHPAAGTSAVSPESTCKPRPPLPQWLESTNDSDWEWLESRQDEESVEVILSNVSPVMIKIESTHWENVGRSFSPDIFDDAMSEFNQASPTVKATPLHIPKKSDASRQSPLRVISALHGDFEAPYDESQEKSSFLVSSDYSPKRGDVRNSNILPVFVA</sequence>
<dbReference type="KEGG" id="pti:PHATRDRAFT_46060"/>
<name>B7FZX0_PHATC</name>
<dbReference type="Proteomes" id="UP000000759">
    <property type="component" value="Chromosome 9"/>
</dbReference>
<keyword evidence="3" id="KW-1185">Reference proteome</keyword>
<gene>
    <name evidence="2" type="ORF">PHATRDRAFT_46060</name>
</gene>
<dbReference type="PaxDb" id="2850-Phatr46060"/>
<evidence type="ECO:0000313" key="3">
    <source>
        <dbReference type="Proteomes" id="UP000000759"/>
    </source>
</evidence>
<reference evidence="3" key="2">
    <citation type="submission" date="2008-08" db="EMBL/GenBank/DDBJ databases">
        <authorList>
            <consortium name="Diatom Consortium"/>
            <person name="Grigoriev I."/>
            <person name="Grimwood J."/>
            <person name="Kuo A."/>
            <person name="Otillar R.P."/>
            <person name="Salamov A."/>
            <person name="Detter J.C."/>
            <person name="Lindquist E."/>
            <person name="Shapiro H."/>
            <person name="Lucas S."/>
            <person name="Glavina del Rio T."/>
            <person name="Pitluck S."/>
            <person name="Rokhsar D."/>
            <person name="Bowler C."/>
        </authorList>
    </citation>
    <scope>GENOME REANNOTATION</scope>
    <source>
        <strain evidence="3">CCAP 1055/1</strain>
    </source>
</reference>
<evidence type="ECO:0000256" key="1">
    <source>
        <dbReference type="SAM" id="MobiDB-lite"/>
    </source>
</evidence>